<evidence type="ECO:0000256" key="1">
    <source>
        <dbReference type="SAM" id="MobiDB-lite"/>
    </source>
</evidence>
<sequence>MEVCFLISSLLTAPAQQRALSLEDGGSGGGLRTFEWQRELCFWVWPTRPTPCPGLPRGCYVMRGGDKEIQRRGTERGGEGRMERGGDGEGESSGGHPSNLLSI</sequence>
<comment type="caution">
    <text evidence="2">The sequence shown here is derived from an EMBL/GenBank/DDBJ whole genome shotgun (WGS) entry which is preliminary data.</text>
</comment>
<proteinExistence type="predicted"/>
<accession>A0A9N7YZS6</accession>
<feature type="region of interest" description="Disordered" evidence="1">
    <location>
        <begin position="66"/>
        <end position="103"/>
    </location>
</feature>
<protein>
    <submittedName>
        <fullName evidence="2">Uncharacterized protein</fullName>
    </submittedName>
</protein>
<keyword evidence="3" id="KW-1185">Reference proteome</keyword>
<feature type="compositionally biased region" description="Basic and acidic residues" evidence="1">
    <location>
        <begin position="66"/>
        <end position="87"/>
    </location>
</feature>
<name>A0A9N7YZS6_PLEPL</name>
<dbReference type="Proteomes" id="UP001153269">
    <property type="component" value="Unassembled WGS sequence"/>
</dbReference>
<dbReference type="AlphaFoldDB" id="A0A9N7YZS6"/>
<reference evidence="2" key="1">
    <citation type="submission" date="2020-03" db="EMBL/GenBank/DDBJ databases">
        <authorList>
            <person name="Weist P."/>
        </authorList>
    </citation>
    <scope>NUCLEOTIDE SEQUENCE</scope>
</reference>
<gene>
    <name evidence="2" type="ORF">PLEPLA_LOCUS31986</name>
</gene>
<organism evidence="2 3">
    <name type="scientific">Pleuronectes platessa</name>
    <name type="common">European plaice</name>
    <dbReference type="NCBI Taxonomy" id="8262"/>
    <lineage>
        <taxon>Eukaryota</taxon>
        <taxon>Metazoa</taxon>
        <taxon>Chordata</taxon>
        <taxon>Craniata</taxon>
        <taxon>Vertebrata</taxon>
        <taxon>Euteleostomi</taxon>
        <taxon>Actinopterygii</taxon>
        <taxon>Neopterygii</taxon>
        <taxon>Teleostei</taxon>
        <taxon>Neoteleostei</taxon>
        <taxon>Acanthomorphata</taxon>
        <taxon>Carangaria</taxon>
        <taxon>Pleuronectiformes</taxon>
        <taxon>Pleuronectoidei</taxon>
        <taxon>Pleuronectidae</taxon>
        <taxon>Pleuronectes</taxon>
    </lineage>
</organism>
<evidence type="ECO:0000313" key="3">
    <source>
        <dbReference type="Proteomes" id="UP001153269"/>
    </source>
</evidence>
<evidence type="ECO:0000313" key="2">
    <source>
        <dbReference type="EMBL" id="CAB1444270.1"/>
    </source>
</evidence>
<dbReference type="EMBL" id="CADEAL010003334">
    <property type="protein sequence ID" value="CAB1444270.1"/>
    <property type="molecule type" value="Genomic_DNA"/>
</dbReference>